<reference evidence="7" key="1">
    <citation type="submission" date="2021-12" db="EMBL/GenBank/DDBJ databases">
        <authorList>
            <person name="King R."/>
        </authorList>
    </citation>
    <scope>NUCLEOTIDE SEQUENCE</scope>
</reference>
<evidence type="ECO:0000313" key="7">
    <source>
        <dbReference type="EMBL" id="CAH0564097.1"/>
    </source>
</evidence>
<dbReference type="PANTHER" id="PTHR13342">
    <property type="entry name" value="RAGULATOR COMPLEX PROTEIN LAMTOR5"/>
    <property type="match status" value="1"/>
</dbReference>
<protein>
    <recommendedName>
        <fullName evidence="6">Late endosomal/lysosomal adaptor and MAPK and MTOR activator 5</fullName>
    </recommendedName>
</protein>
<name>A0A9P0BEP6_BRAAE</name>
<gene>
    <name evidence="7" type="ORF">MELIAE_LOCUS12721</name>
</gene>
<dbReference type="GO" id="GO:0071986">
    <property type="term" value="C:Ragulator complex"/>
    <property type="evidence" value="ECO:0007669"/>
    <property type="project" value="InterPro"/>
</dbReference>
<dbReference type="AlphaFoldDB" id="A0A9P0BEP6"/>
<keyword evidence="8" id="KW-1185">Reference proteome</keyword>
<dbReference type="PANTHER" id="PTHR13342:SF2">
    <property type="entry name" value="RAGULATOR COMPLEX PROTEIN LAMTOR5"/>
    <property type="match status" value="1"/>
</dbReference>
<comment type="subcellular location">
    <subcellularLocation>
        <location evidence="2">Cytoplasm</location>
    </subcellularLocation>
    <subcellularLocation>
        <location evidence="1">Lysosome</location>
    </subcellularLocation>
</comment>
<dbReference type="Gene3D" id="3.30.450.30">
    <property type="entry name" value="Dynein light chain 2a, cytoplasmic"/>
    <property type="match status" value="1"/>
</dbReference>
<dbReference type="GO" id="GO:0043066">
    <property type="term" value="P:negative regulation of apoptotic process"/>
    <property type="evidence" value="ECO:0007669"/>
    <property type="project" value="InterPro"/>
</dbReference>
<organism evidence="7 8">
    <name type="scientific">Brassicogethes aeneus</name>
    <name type="common">Rape pollen beetle</name>
    <name type="synonym">Meligethes aeneus</name>
    <dbReference type="NCBI Taxonomy" id="1431903"/>
    <lineage>
        <taxon>Eukaryota</taxon>
        <taxon>Metazoa</taxon>
        <taxon>Ecdysozoa</taxon>
        <taxon>Arthropoda</taxon>
        <taxon>Hexapoda</taxon>
        <taxon>Insecta</taxon>
        <taxon>Pterygota</taxon>
        <taxon>Neoptera</taxon>
        <taxon>Endopterygota</taxon>
        <taxon>Coleoptera</taxon>
        <taxon>Polyphaga</taxon>
        <taxon>Cucujiformia</taxon>
        <taxon>Nitidulidae</taxon>
        <taxon>Meligethinae</taxon>
        <taxon>Brassicogethes</taxon>
    </lineage>
</organism>
<dbReference type="OrthoDB" id="76862at2759"/>
<dbReference type="Pfam" id="PF16672">
    <property type="entry name" value="LAMTOR5"/>
    <property type="match status" value="1"/>
</dbReference>
<accession>A0A9P0BEP6</accession>
<dbReference type="Proteomes" id="UP001154078">
    <property type="component" value="Chromosome 9"/>
</dbReference>
<dbReference type="PRINTS" id="PR02092">
    <property type="entry name" value="HEPBVIRUSXIP"/>
</dbReference>
<dbReference type="InterPro" id="IPR024135">
    <property type="entry name" value="LAMTOR5"/>
</dbReference>
<evidence type="ECO:0000256" key="4">
    <source>
        <dbReference type="ARBA" id="ARBA00022490"/>
    </source>
</evidence>
<evidence type="ECO:0000256" key="5">
    <source>
        <dbReference type="ARBA" id="ARBA00023228"/>
    </source>
</evidence>
<proteinExistence type="inferred from homology"/>
<dbReference type="GO" id="GO:0005764">
    <property type="term" value="C:lysosome"/>
    <property type="evidence" value="ECO:0007669"/>
    <property type="project" value="UniProtKB-SubCell"/>
</dbReference>
<evidence type="ECO:0000256" key="6">
    <source>
        <dbReference type="ARBA" id="ARBA00032692"/>
    </source>
</evidence>
<dbReference type="EMBL" id="OV121140">
    <property type="protein sequence ID" value="CAH0564097.1"/>
    <property type="molecule type" value="Genomic_DNA"/>
</dbReference>
<sequence length="91" mass="9916">MEKHLNRVMEEITNQPGVYGCVLSDHQGLCLGAHGQASTESSGVITALAEQALKLEPKSVMPIISLENDNRQLIIRRHGVLTCGIYKSVCN</sequence>
<dbReference type="GO" id="GO:0005085">
    <property type="term" value="F:guanyl-nucleotide exchange factor activity"/>
    <property type="evidence" value="ECO:0007669"/>
    <property type="project" value="TreeGrafter"/>
</dbReference>
<dbReference type="FunFam" id="3.30.450.30:FF:000005">
    <property type="entry name" value="Ragulator complex protein LAMTOR5 homolog"/>
    <property type="match status" value="1"/>
</dbReference>
<evidence type="ECO:0000256" key="3">
    <source>
        <dbReference type="ARBA" id="ARBA00007795"/>
    </source>
</evidence>
<keyword evidence="4" id="KW-0963">Cytoplasm</keyword>
<evidence type="ECO:0000256" key="2">
    <source>
        <dbReference type="ARBA" id="ARBA00004496"/>
    </source>
</evidence>
<comment type="similarity">
    <text evidence="3">Belongs to the LAMTOR5 family.</text>
</comment>
<evidence type="ECO:0000256" key="1">
    <source>
        <dbReference type="ARBA" id="ARBA00004371"/>
    </source>
</evidence>
<keyword evidence="5" id="KW-0458">Lysosome</keyword>
<dbReference type="GO" id="GO:0071230">
    <property type="term" value="P:cellular response to amino acid stimulus"/>
    <property type="evidence" value="ECO:0007669"/>
    <property type="project" value="TreeGrafter"/>
</dbReference>
<evidence type="ECO:0000313" key="8">
    <source>
        <dbReference type="Proteomes" id="UP001154078"/>
    </source>
</evidence>
<dbReference type="GO" id="GO:1904263">
    <property type="term" value="P:positive regulation of TORC1 signaling"/>
    <property type="evidence" value="ECO:0007669"/>
    <property type="project" value="TreeGrafter"/>
</dbReference>